<keyword evidence="2" id="KW-0472">Membrane</keyword>
<keyword evidence="2" id="KW-0812">Transmembrane</keyword>
<evidence type="ECO:0000256" key="2">
    <source>
        <dbReference type="SAM" id="Phobius"/>
    </source>
</evidence>
<dbReference type="EnsemblPlants" id="LPERR02G31370.1">
    <property type="protein sequence ID" value="LPERR02G31370.1"/>
    <property type="gene ID" value="LPERR02G31370"/>
</dbReference>
<feature type="compositionally biased region" description="Low complexity" evidence="1">
    <location>
        <begin position="16"/>
        <end position="28"/>
    </location>
</feature>
<dbReference type="Proteomes" id="UP000032180">
    <property type="component" value="Chromosome 2"/>
</dbReference>
<name>A0A0D9VMW8_9ORYZ</name>
<evidence type="ECO:0000256" key="1">
    <source>
        <dbReference type="SAM" id="MobiDB-lite"/>
    </source>
</evidence>
<evidence type="ECO:0000313" key="4">
    <source>
        <dbReference type="Proteomes" id="UP000032180"/>
    </source>
</evidence>
<feature type="transmembrane region" description="Helical" evidence="2">
    <location>
        <begin position="174"/>
        <end position="198"/>
    </location>
</feature>
<evidence type="ECO:0000313" key="3">
    <source>
        <dbReference type="EnsemblPlants" id="LPERR02G31370.1"/>
    </source>
</evidence>
<dbReference type="Gramene" id="LPERR02G31370.1">
    <property type="protein sequence ID" value="LPERR02G31370.1"/>
    <property type="gene ID" value="LPERR02G31370"/>
</dbReference>
<dbReference type="HOGENOM" id="CLU_084921_0_0_1"/>
<feature type="region of interest" description="Disordered" evidence="1">
    <location>
        <begin position="1"/>
        <end position="50"/>
    </location>
</feature>
<dbReference type="eggNOG" id="ENOG502R56Q">
    <property type="taxonomic scope" value="Eukaryota"/>
</dbReference>
<protein>
    <submittedName>
        <fullName evidence="3">Uncharacterized protein</fullName>
    </submittedName>
</protein>
<sequence>MAKASPSPAAAERTPRPSTIPRSSSASAHRTPIGAASKPPLPRADAATTGKGVAKRLAYDDLAFPDADLAPLLDLPDPADSSTTVVSAAPEDASDSSALTEVADSTVMAINVEEKDPLPEQITLALAELHADHALSPRSRRLVTALVEAAAAAELCSSTATAARLRRAAFWGKLRVAVLAAMVAAVAAVDVALAVALLSSRRAGDQLPPT</sequence>
<reference evidence="3" key="3">
    <citation type="submission" date="2015-04" db="UniProtKB">
        <authorList>
            <consortium name="EnsemblPlants"/>
        </authorList>
    </citation>
    <scope>IDENTIFICATION</scope>
</reference>
<dbReference type="AlphaFoldDB" id="A0A0D9VMW8"/>
<keyword evidence="4" id="KW-1185">Reference proteome</keyword>
<reference evidence="3 4" key="1">
    <citation type="submission" date="2012-08" db="EMBL/GenBank/DDBJ databases">
        <title>Oryza genome evolution.</title>
        <authorList>
            <person name="Wing R.A."/>
        </authorList>
    </citation>
    <scope>NUCLEOTIDE SEQUENCE</scope>
</reference>
<reference evidence="4" key="2">
    <citation type="submission" date="2013-12" db="EMBL/GenBank/DDBJ databases">
        <authorList>
            <person name="Yu Y."/>
            <person name="Lee S."/>
            <person name="de Baynast K."/>
            <person name="Wissotski M."/>
            <person name="Liu L."/>
            <person name="Talag J."/>
            <person name="Goicoechea J."/>
            <person name="Angelova A."/>
            <person name="Jetty R."/>
            <person name="Kudrna D."/>
            <person name="Golser W."/>
            <person name="Rivera L."/>
            <person name="Zhang J."/>
            <person name="Wing R."/>
        </authorList>
    </citation>
    <scope>NUCLEOTIDE SEQUENCE</scope>
</reference>
<accession>A0A0D9VMW8</accession>
<keyword evidence="2" id="KW-1133">Transmembrane helix</keyword>
<proteinExistence type="predicted"/>
<organism evidence="3 4">
    <name type="scientific">Leersia perrieri</name>
    <dbReference type="NCBI Taxonomy" id="77586"/>
    <lineage>
        <taxon>Eukaryota</taxon>
        <taxon>Viridiplantae</taxon>
        <taxon>Streptophyta</taxon>
        <taxon>Embryophyta</taxon>
        <taxon>Tracheophyta</taxon>
        <taxon>Spermatophyta</taxon>
        <taxon>Magnoliopsida</taxon>
        <taxon>Liliopsida</taxon>
        <taxon>Poales</taxon>
        <taxon>Poaceae</taxon>
        <taxon>BOP clade</taxon>
        <taxon>Oryzoideae</taxon>
        <taxon>Oryzeae</taxon>
        <taxon>Oryzinae</taxon>
        <taxon>Leersia</taxon>
    </lineage>
</organism>